<name>A0AAX4P8Z1_9CHLO</name>
<dbReference type="GO" id="GO:0010008">
    <property type="term" value="C:endosome membrane"/>
    <property type="evidence" value="ECO:0007669"/>
    <property type="project" value="UniProtKB-SubCell"/>
</dbReference>
<evidence type="ECO:0000256" key="2">
    <source>
        <dbReference type="ARBA" id="ARBA00022448"/>
    </source>
</evidence>
<gene>
    <name evidence="12" type="ORF">HKI87_06g41050</name>
</gene>
<organism evidence="12 13">
    <name type="scientific">Chloropicon roscoffensis</name>
    <dbReference type="NCBI Taxonomy" id="1461544"/>
    <lineage>
        <taxon>Eukaryota</taxon>
        <taxon>Viridiplantae</taxon>
        <taxon>Chlorophyta</taxon>
        <taxon>Chloropicophyceae</taxon>
        <taxon>Chloropicales</taxon>
        <taxon>Chloropicaceae</taxon>
        <taxon>Chloropicon</taxon>
    </lineage>
</organism>
<dbReference type="AlphaFoldDB" id="A0AAX4P8Z1"/>
<comment type="subcellular location">
    <subcellularLocation>
        <location evidence="1">Endomembrane system</location>
    </subcellularLocation>
</comment>
<dbReference type="PANTHER" id="PTHR15071:SF0">
    <property type="entry name" value="MANNOSE 6-PHOSPHATE RECEPTOR-LIKE PROTEIN 1"/>
    <property type="match status" value="1"/>
</dbReference>
<evidence type="ECO:0000256" key="4">
    <source>
        <dbReference type="ARBA" id="ARBA00022729"/>
    </source>
</evidence>
<feature type="transmembrane region" description="Helical" evidence="9">
    <location>
        <begin position="306"/>
        <end position="327"/>
    </location>
</feature>
<evidence type="ECO:0000313" key="12">
    <source>
        <dbReference type="EMBL" id="WZN62568.1"/>
    </source>
</evidence>
<evidence type="ECO:0000256" key="7">
    <source>
        <dbReference type="ARBA" id="ARBA00023157"/>
    </source>
</evidence>
<dbReference type="EMBL" id="CP151506">
    <property type="protein sequence ID" value="WZN62568.1"/>
    <property type="molecule type" value="Genomic_DNA"/>
</dbReference>
<feature type="compositionally biased region" description="Basic residues" evidence="8">
    <location>
        <begin position="26"/>
        <end position="37"/>
    </location>
</feature>
<keyword evidence="5 9" id="KW-1133">Transmembrane helix</keyword>
<evidence type="ECO:0000256" key="5">
    <source>
        <dbReference type="ARBA" id="ARBA00022989"/>
    </source>
</evidence>
<feature type="region of interest" description="Disordered" evidence="8">
    <location>
        <begin position="24"/>
        <end position="49"/>
    </location>
</feature>
<dbReference type="PANTHER" id="PTHR15071">
    <property type="entry name" value="MANNOSE-6-PHOSPHATE RECEPTOR FAMILY MEMBER"/>
    <property type="match status" value="1"/>
</dbReference>
<evidence type="ECO:0000256" key="6">
    <source>
        <dbReference type="ARBA" id="ARBA00023136"/>
    </source>
</evidence>
<dbReference type="Gene3D" id="2.70.130.10">
    <property type="entry name" value="Mannose-6-phosphate receptor binding domain"/>
    <property type="match status" value="1"/>
</dbReference>
<evidence type="ECO:0000256" key="9">
    <source>
        <dbReference type="SAM" id="Phobius"/>
    </source>
</evidence>
<feature type="domain" description="MRH" evidence="11">
    <location>
        <begin position="51"/>
        <end position="269"/>
    </location>
</feature>
<feature type="chain" id="PRO_5043377002" description="MRH domain-containing protein" evidence="10">
    <location>
        <begin position="23"/>
        <end position="380"/>
    </location>
</feature>
<keyword evidence="13" id="KW-1185">Reference proteome</keyword>
<dbReference type="PROSITE" id="PS51914">
    <property type="entry name" value="MRH"/>
    <property type="match status" value="1"/>
</dbReference>
<reference evidence="12 13" key="1">
    <citation type="submission" date="2024-03" db="EMBL/GenBank/DDBJ databases">
        <title>Complete genome sequence of the green alga Chloropicon roscoffensis RCC1871.</title>
        <authorList>
            <person name="Lemieux C."/>
            <person name="Pombert J.-F."/>
            <person name="Otis C."/>
            <person name="Turmel M."/>
        </authorList>
    </citation>
    <scope>NUCLEOTIDE SEQUENCE [LARGE SCALE GENOMIC DNA]</scope>
    <source>
        <strain evidence="12 13">RCC1871</strain>
    </source>
</reference>
<keyword evidence="7" id="KW-1015">Disulfide bond</keyword>
<keyword evidence="2" id="KW-0813">Transport</keyword>
<feature type="signal peptide" evidence="10">
    <location>
        <begin position="1"/>
        <end position="22"/>
    </location>
</feature>
<keyword evidence="3 9" id="KW-0812">Transmembrane</keyword>
<feature type="compositionally biased region" description="Basic and acidic residues" evidence="8">
    <location>
        <begin position="225"/>
        <end position="234"/>
    </location>
</feature>
<evidence type="ECO:0000256" key="1">
    <source>
        <dbReference type="ARBA" id="ARBA00004308"/>
    </source>
</evidence>
<protein>
    <recommendedName>
        <fullName evidence="11">MRH domain-containing protein</fullName>
    </recommendedName>
</protein>
<dbReference type="SUPFAM" id="SSF50911">
    <property type="entry name" value="Mannose 6-phosphate receptor domain"/>
    <property type="match status" value="1"/>
</dbReference>
<accession>A0AAX4P8Z1</accession>
<dbReference type="Proteomes" id="UP001472866">
    <property type="component" value="Chromosome 06"/>
</dbReference>
<dbReference type="InterPro" id="IPR009011">
    <property type="entry name" value="Man6P_isomerase_rcpt-bd_dom_sf"/>
</dbReference>
<evidence type="ECO:0000256" key="10">
    <source>
        <dbReference type="SAM" id="SignalP"/>
    </source>
</evidence>
<evidence type="ECO:0000259" key="11">
    <source>
        <dbReference type="PROSITE" id="PS51914"/>
    </source>
</evidence>
<sequence>MVARRLATLALFVFLFLHPCVSYGSKRSRGKGNKRSKTGTPNVPNGFANERQCKLTDKSSGAVFDLSALHKANIIDKKFYVIYGAAGGPFDHVDVSYDYHFTLCGADPPTPLSCLGTPDIFRAAAYQIARKKRDEGEEWRVGEDEGDIQNCVAIGSGDRADWTFSLIDKDDPSAGVQIDYTNGQECMKRTVVKKKTETGREKRVVEWVSTPRSTTIKMVCNPDARADGERKDKAGNTGRLAGSTQTVHAREDEMCHYTLEWESPHGCPINKPIRSRAAQRDDDLVVTSDASGFHMQSRRETRRGGFFGFLFRVFWICFWGAGALAAVQVYRHWRWMKVLVPQMAHKNRLQQKLARKKFFKLMTTFDNTSAKRAVPARSLV</sequence>
<keyword evidence="6 9" id="KW-0472">Membrane</keyword>
<proteinExistence type="predicted"/>
<feature type="region of interest" description="Disordered" evidence="8">
    <location>
        <begin position="225"/>
        <end position="245"/>
    </location>
</feature>
<evidence type="ECO:0000256" key="8">
    <source>
        <dbReference type="SAM" id="MobiDB-lite"/>
    </source>
</evidence>
<evidence type="ECO:0000256" key="3">
    <source>
        <dbReference type="ARBA" id="ARBA00022692"/>
    </source>
</evidence>
<evidence type="ECO:0000313" key="13">
    <source>
        <dbReference type="Proteomes" id="UP001472866"/>
    </source>
</evidence>
<keyword evidence="4 10" id="KW-0732">Signal</keyword>
<dbReference type="GO" id="GO:0000139">
    <property type="term" value="C:Golgi membrane"/>
    <property type="evidence" value="ECO:0007669"/>
    <property type="project" value="UniProtKB-SubCell"/>
</dbReference>
<dbReference type="InterPro" id="IPR044865">
    <property type="entry name" value="MRH_dom"/>
</dbReference>